<feature type="domain" description="Carbohydrate kinase FGGY C-terminal" evidence="7">
    <location>
        <begin position="225"/>
        <end position="413"/>
    </location>
</feature>
<evidence type="ECO:0000313" key="9">
    <source>
        <dbReference type="Proteomes" id="UP000058636"/>
    </source>
</evidence>
<dbReference type="InterPro" id="IPR018485">
    <property type="entry name" value="FGGY_C"/>
</dbReference>
<evidence type="ECO:0000259" key="7">
    <source>
        <dbReference type="Pfam" id="PF02782"/>
    </source>
</evidence>
<dbReference type="GO" id="GO:0016773">
    <property type="term" value="F:phosphotransferase activity, alcohol group as acceptor"/>
    <property type="evidence" value="ECO:0007669"/>
    <property type="project" value="InterPro"/>
</dbReference>
<dbReference type="PANTHER" id="PTHR43095">
    <property type="entry name" value="SUGAR KINASE"/>
    <property type="match status" value="1"/>
</dbReference>
<proteinExistence type="inferred from homology"/>
<evidence type="ECO:0000256" key="1">
    <source>
        <dbReference type="ARBA" id="ARBA00009156"/>
    </source>
</evidence>
<dbReference type="GO" id="GO:0005975">
    <property type="term" value="P:carbohydrate metabolic process"/>
    <property type="evidence" value="ECO:0007669"/>
    <property type="project" value="InterPro"/>
</dbReference>
<dbReference type="GO" id="GO:0016301">
    <property type="term" value="F:kinase activity"/>
    <property type="evidence" value="ECO:0007669"/>
    <property type="project" value="UniProtKB-KW"/>
</dbReference>
<dbReference type="PIRSF" id="PIRSF000538">
    <property type="entry name" value="GlpK"/>
    <property type="match status" value="1"/>
</dbReference>
<comment type="caution">
    <text evidence="8">The sequence shown here is derived from an EMBL/GenBank/DDBJ whole genome shotgun (WGS) entry which is preliminary data.</text>
</comment>
<dbReference type="InterPro" id="IPR050406">
    <property type="entry name" value="FGGY_Carb_Kinase"/>
</dbReference>
<dbReference type="InterPro" id="IPR000577">
    <property type="entry name" value="Carb_kinase_FGGY"/>
</dbReference>
<evidence type="ECO:0000256" key="4">
    <source>
        <dbReference type="RuleBase" id="RU003733"/>
    </source>
</evidence>
<evidence type="ECO:0000256" key="3">
    <source>
        <dbReference type="ARBA" id="ARBA00022777"/>
    </source>
</evidence>
<dbReference type="InterPro" id="IPR018483">
    <property type="entry name" value="Carb_kinase_FGGY_CS"/>
</dbReference>
<sequence length="475" mass="53768">KRNYRIFQPKAGWVEQDPDEILEALYFSIREALSRLEDGYEVEGIGLSSIFHSLMLVDSNMRKLTNLIIWGDNRSTELLKRYAKPFEHLYELTGCPLHVNYPLSKLIWFKHEQPELLKRASKIVMIKEYLLWHLLGVSAIDFSVASGSGLLNIHNKFWERSIFEELKIDLGKLSPPVSPLEVVGRIPKEASSLTGLKEGTPVVIGGGDGALSSLGSDSIGRGQMVAMLGTSGAVRMVVDRPITDRRRRTWCYILDDSLWVVGCAINNAGLVMAWYVDKFFPEWREKGDPYKEMEIWASQIKPGADGLLFLPFLTGERSPHWNANARGVLFGLALHHDRRHVSRAIIEGVAFRMRSIYDAVSEVVEFPEEIRGTGGLMRFNLWAEVLSNALGKPISRVNIEESSSFGAAVMAMRGVGYISDYSEILKRAVSVVDRVTPQDDIVKIYGNVYEIYNKLYWRFQEDFEEIVKLQGEGVF</sequence>
<name>A0A101ENS3_9THEM</name>
<dbReference type="CDD" id="cd07770">
    <property type="entry name" value="ASKHA_NBD_FGGY_GntK"/>
    <property type="match status" value="1"/>
</dbReference>
<dbReference type="InterPro" id="IPR043129">
    <property type="entry name" value="ATPase_NBD"/>
</dbReference>
<dbReference type="SUPFAM" id="SSF53067">
    <property type="entry name" value="Actin-like ATPase domain"/>
    <property type="match status" value="2"/>
</dbReference>
<evidence type="ECO:0000259" key="6">
    <source>
        <dbReference type="Pfam" id="PF00370"/>
    </source>
</evidence>
<keyword evidence="5" id="KW-1133">Transmembrane helix</keyword>
<dbReference type="PANTHER" id="PTHR43095:SF2">
    <property type="entry name" value="GLUCONOKINASE"/>
    <property type="match status" value="1"/>
</dbReference>
<protein>
    <submittedName>
        <fullName evidence="8">Carbohydrate kinase, FGGY</fullName>
    </submittedName>
</protein>
<feature type="non-terminal residue" evidence="8">
    <location>
        <position position="1"/>
    </location>
</feature>
<evidence type="ECO:0000256" key="5">
    <source>
        <dbReference type="SAM" id="Phobius"/>
    </source>
</evidence>
<keyword evidence="2 4" id="KW-0808">Transferase</keyword>
<keyword evidence="5" id="KW-0812">Transmembrane</keyword>
<dbReference type="AlphaFoldDB" id="A0A101ENS3"/>
<evidence type="ECO:0000256" key="2">
    <source>
        <dbReference type="ARBA" id="ARBA00022679"/>
    </source>
</evidence>
<dbReference type="Gene3D" id="3.30.420.40">
    <property type="match status" value="2"/>
</dbReference>
<organism evidence="8 9">
    <name type="scientific">Thermotoga petrophila</name>
    <dbReference type="NCBI Taxonomy" id="93929"/>
    <lineage>
        <taxon>Bacteria</taxon>
        <taxon>Thermotogati</taxon>
        <taxon>Thermotogota</taxon>
        <taxon>Thermotogae</taxon>
        <taxon>Thermotogales</taxon>
        <taxon>Thermotogaceae</taxon>
        <taxon>Thermotoga</taxon>
    </lineage>
</organism>
<dbReference type="Proteomes" id="UP000058636">
    <property type="component" value="Unassembled WGS sequence"/>
</dbReference>
<reference evidence="8 9" key="1">
    <citation type="journal article" date="2015" name="MBio">
        <title>Genome-Resolved Metagenomic Analysis Reveals Roles for Candidate Phyla and Other Microbial Community Members in Biogeochemical Transformations in Oil Reservoirs.</title>
        <authorList>
            <person name="Hu P."/>
            <person name="Tom L."/>
            <person name="Singh A."/>
            <person name="Thomas B.C."/>
            <person name="Baker B.J."/>
            <person name="Piceno Y.M."/>
            <person name="Andersen G.L."/>
            <person name="Banfield J.F."/>
        </authorList>
    </citation>
    <scope>NUCLEOTIDE SEQUENCE [LARGE SCALE GENOMIC DNA]</scope>
    <source>
        <strain evidence="8">46_26</strain>
    </source>
</reference>
<keyword evidence="5" id="KW-0472">Membrane</keyword>
<keyword evidence="3 4" id="KW-0418">Kinase</keyword>
<dbReference type="EMBL" id="LGFG01000252">
    <property type="protein sequence ID" value="KUK22132.1"/>
    <property type="molecule type" value="Genomic_DNA"/>
</dbReference>
<accession>A0A101ENS3</accession>
<evidence type="ECO:0000313" key="8">
    <source>
        <dbReference type="EMBL" id="KUK22132.1"/>
    </source>
</evidence>
<dbReference type="PROSITE" id="PS00445">
    <property type="entry name" value="FGGY_KINASES_2"/>
    <property type="match status" value="1"/>
</dbReference>
<feature type="transmembrane region" description="Helical" evidence="5">
    <location>
        <begin position="129"/>
        <end position="151"/>
    </location>
</feature>
<dbReference type="PATRIC" id="fig|93930.3.peg.987"/>
<dbReference type="Pfam" id="PF02782">
    <property type="entry name" value="FGGY_C"/>
    <property type="match status" value="1"/>
</dbReference>
<feature type="domain" description="Carbohydrate kinase FGGY N-terminal" evidence="6">
    <location>
        <begin position="2"/>
        <end position="215"/>
    </location>
</feature>
<dbReference type="Pfam" id="PF00370">
    <property type="entry name" value="FGGY_N"/>
    <property type="match status" value="1"/>
</dbReference>
<dbReference type="InterPro" id="IPR018484">
    <property type="entry name" value="FGGY_N"/>
</dbReference>
<gene>
    <name evidence="8" type="ORF">XD57_1768</name>
</gene>
<comment type="similarity">
    <text evidence="1 4">Belongs to the FGGY kinase family.</text>
</comment>